<dbReference type="InterPro" id="IPR036412">
    <property type="entry name" value="HAD-like_sf"/>
</dbReference>
<keyword evidence="2" id="KW-1185">Reference proteome</keyword>
<dbReference type="RefSeq" id="WP_157296157.1">
    <property type="nucleotide sequence ID" value="NZ_JBHTCT010000026.1"/>
</dbReference>
<sequence length="206" mass="23451">MDSIIFDLDGTLWDSRKTVAKSWTRVVKDANCKRREITENDLRGTMGLQIPDIADILFDDLSKEERMELILACCEQERVDLEQEGGKLYEGLEETLNALSKKYRLFIVSNCQEGYIESFYAYHGLGHFFEDFENPGRTGLSKGENIQLVMERNGLSEPVYVGDTEGDRAAAVFAGIPFVFAAYGFGEPEGYDERIESVRELEKLYL</sequence>
<dbReference type="Pfam" id="PF13419">
    <property type="entry name" value="HAD_2"/>
    <property type="match status" value="1"/>
</dbReference>
<protein>
    <submittedName>
        <fullName evidence="1">HAD family hydrolase</fullName>
        <ecNumber evidence="1">3.-.-.-</ecNumber>
    </submittedName>
</protein>
<comment type="caution">
    <text evidence="1">The sequence shown here is derived from an EMBL/GenBank/DDBJ whole genome shotgun (WGS) entry which is preliminary data.</text>
</comment>
<evidence type="ECO:0000313" key="2">
    <source>
        <dbReference type="Proteomes" id="UP001596483"/>
    </source>
</evidence>
<dbReference type="InterPro" id="IPR041492">
    <property type="entry name" value="HAD_2"/>
</dbReference>
<evidence type="ECO:0000313" key="1">
    <source>
        <dbReference type="EMBL" id="MFC7365241.1"/>
    </source>
</evidence>
<accession>A0ABW2NKK2</accession>
<keyword evidence="1" id="KW-0378">Hydrolase</keyword>
<dbReference type="InterPro" id="IPR023198">
    <property type="entry name" value="PGP-like_dom2"/>
</dbReference>
<dbReference type="PANTHER" id="PTHR43434:SF1">
    <property type="entry name" value="PHOSPHOGLYCOLATE PHOSPHATASE"/>
    <property type="match status" value="1"/>
</dbReference>
<proteinExistence type="predicted"/>
<name>A0ABW2NKK2_9BACL</name>
<dbReference type="InterPro" id="IPR050155">
    <property type="entry name" value="HAD-like_hydrolase_sf"/>
</dbReference>
<gene>
    <name evidence="1" type="ORF">ACFQQH_08945</name>
</gene>
<dbReference type="Proteomes" id="UP001596483">
    <property type="component" value="Unassembled WGS sequence"/>
</dbReference>
<dbReference type="SFLD" id="SFLDG01129">
    <property type="entry name" value="C1.5:_HAD__Beta-PGM__Phosphata"/>
    <property type="match status" value="1"/>
</dbReference>
<dbReference type="SUPFAM" id="SSF56784">
    <property type="entry name" value="HAD-like"/>
    <property type="match status" value="1"/>
</dbReference>
<dbReference type="EMBL" id="JBHTCT010000026">
    <property type="protein sequence ID" value="MFC7365241.1"/>
    <property type="molecule type" value="Genomic_DNA"/>
</dbReference>
<reference evidence="2" key="1">
    <citation type="journal article" date="2019" name="Int. J. Syst. Evol. Microbiol.">
        <title>The Global Catalogue of Microorganisms (GCM) 10K type strain sequencing project: providing services to taxonomists for standard genome sequencing and annotation.</title>
        <authorList>
            <consortium name="The Broad Institute Genomics Platform"/>
            <consortium name="The Broad Institute Genome Sequencing Center for Infectious Disease"/>
            <person name="Wu L."/>
            <person name="Ma J."/>
        </authorList>
    </citation>
    <scope>NUCLEOTIDE SEQUENCE [LARGE SCALE GENOMIC DNA]</scope>
    <source>
        <strain evidence="2">JCM 4738</strain>
    </source>
</reference>
<dbReference type="Gene3D" id="1.10.150.240">
    <property type="entry name" value="Putative phosphatase, domain 2"/>
    <property type="match status" value="1"/>
</dbReference>
<dbReference type="SFLD" id="SFLDS00003">
    <property type="entry name" value="Haloacid_Dehalogenase"/>
    <property type="match status" value="1"/>
</dbReference>
<dbReference type="EC" id="3.-.-.-" evidence="1"/>
<dbReference type="Gene3D" id="3.40.50.1000">
    <property type="entry name" value="HAD superfamily/HAD-like"/>
    <property type="match status" value="1"/>
</dbReference>
<dbReference type="InterPro" id="IPR023214">
    <property type="entry name" value="HAD_sf"/>
</dbReference>
<organism evidence="1 2">
    <name type="scientific">Bhargavaea changchunensis</name>
    <dbReference type="NCBI Taxonomy" id="2134037"/>
    <lineage>
        <taxon>Bacteria</taxon>
        <taxon>Bacillati</taxon>
        <taxon>Bacillota</taxon>
        <taxon>Bacilli</taxon>
        <taxon>Bacillales</taxon>
        <taxon>Caryophanaceae</taxon>
        <taxon>Bhargavaea</taxon>
    </lineage>
</organism>
<dbReference type="GO" id="GO:0016787">
    <property type="term" value="F:hydrolase activity"/>
    <property type="evidence" value="ECO:0007669"/>
    <property type="project" value="UniProtKB-KW"/>
</dbReference>
<dbReference type="PANTHER" id="PTHR43434">
    <property type="entry name" value="PHOSPHOGLYCOLATE PHOSPHATASE"/>
    <property type="match status" value="1"/>
</dbReference>